<dbReference type="InterPro" id="IPR035093">
    <property type="entry name" value="RelE/ParE_toxin_dom_sf"/>
</dbReference>
<comment type="caution">
    <text evidence="3">The sequence shown here is derived from an EMBL/GenBank/DDBJ whole genome shotgun (WGS) entry which is preliminary data.</text>
</comment>
<dbReference type="InterPro" id="IPR051803">
    <property type="entry name" value="TA_system_RelE-like_toxin"/>
</dbReference>
<dbReference type="InterPro" id="IPR007712">
    <property type="entry name" value="RelE/ParE_toxin"/>
</dbReference>
<dbReference type="AlphaFoldDB" id="A0A7W2EW36"/>
<accession>A0A7W2EW36</accession>
<proteinExistence type="inferred from homology"/>
<dbReference type="RefSeq" id="WP_182166398.1">
    <property type="nucleotide sequence ID" value="NZ_JACEZT010000018.1"/>
</dbReference>
<dbReference type="Proteomes" id="UP000534388">
    <property type="component" value="Unassembled WGS sequence"/>
</dbReference>
<reference evidence="3 4" key="1">
    <citation type="submission" date="2020-07" db="EMBL/GenBank/DDBJ databases">
        <title>Novel species isolated from subtropical streams in China.</title>
        <authorList>
            <person name="Lu H."/>
        </authorList>
    </citation>
    <scope>NUCLEOTIDE SEQUENCE [LARGE SCALE GENOMIC DNA]</scope>
    <source>
        <strain evidence="3 4">LX20W</strain>
    </source>
</reference>
<dbReference type="Pfam" id="PF05016">
    <property type="entry name" value="ParE_toxin"/>
    <property type="match status" value="1"/>
</dbReference>
<sequence length="97" mass="11113">MTYSLHPAAEQDIADVIDFYVRKAGPTVAGRFLDEFERVAQLLSERPGAGTPTAKGRREFPLRIFPYSVIYQTLDASIRILVVRHQHRRPNYGRGRK</sequence>
<gene>
    <name evidence="3" type="ORF">H3H37_21620</name>
</gene>
<comment type="similarity">
    <text evidence="1">Belongs to the RelE toxin family.</text>
</comment>
<dbReference type="Gene3D" id="3.30.2310.20">
    <property type="entry name" value="RelE-like"/>
    <property type="match status" value="1"/>
</dbReference>
<protein>
    <submittedName>
        <fullName evidence="3">Type II toxin-antitoxin system RelE/ParE family toxin</fullName>
    </submittedName>
</protein>
<evidence type="ECO:0000313" key="4">
    <source>
        <dbReference type="Proteomes" id="UP000534388"/>
    </source>
</evidence>
<dbReference type="PANTHER" id="PTHR33755">
    <property type="entry name" value="TOXIN PARE1-RELATED"/>
    <property type="match status" value="1"/>
</dbReference>
<organism evidence="3 4">
    <name type="scientific">Rugamonas brunnea</name>
    <dbReference type="NCBI Taxonomy" id="2758569"/>
    <lineage>
        <taxon>Bacteria</taxon>
        <taxon>Pseudomonadati</taxon>
        <taxon>Pseudomonadota</taxon>
        <taxon>Betaproteobacteria</taxon>
        <taxon>Burkholderiales</taxon>
        <taxon>Oxalobacteraceae</taxon>
        <taxon>Telluria group</taxon>
        <taxon>Rugamonas</taxon>
    </lineage>
</organism>
<evidence type="ECO:0000313" key="3">
    <source>
        <dbReference type="EMBL" id="MBA5639661.1"/>
    </source>
</evidence>
<dbReference type="EMBL" id="JACEZT010000018">
    <property type="protein sequence ID" value="MBA5639661.1"/>
    <property type="molecule type" value="Genomic_DNA"/>
</dbReference>
<keyword evidence="2" id="KW-1277">Toxin-antitoxin system</keyword>
<evidence type="ECO:0000256" key="1">
    <source>
        <dbReference type="ARBA" id="ARBA00006226"/>
    </source>
</evidence>
<name>A0A7W2EW36_9BURK</name>
<keyword evidence="4" id="KW-1185">Reference proteome</keyword>
<evidence type="ECO:0000256" key="2">
    <source>
        <dbReference type="ARBA" id="ARBA00022649"/>
    </source>
</evidence>